<evidence type="ECO:0000256" key="4">
    <source>
        <dbReference type="ARBA" id="ARBA00013013"/>
    </source>
</evidence>
<dbReference type="GO" id="GO:0000287">
    <property type="term" value="F:magnesium ion binding"/>
    <property type="evidence" value="ECO:0007669"/>
    <property type="project" value="InterPro"/>
</dbReference>
<gene>
    <name evidence="19" type="primary">icd</name>
    <name evidence="19" type="ORF">KM92DES2_11528</name>
</gene>
<feature type="domain" description="Isopropylmalate dehydrogenase-like" evidence="18">
    <location>
        <begin position="4"/>
        <end position="376"/>
    </location>
</feature>
<dbReference type="GO" id="GO:0004450">
    <property type="term" value="F:isocitrate dehydrogenase (NADP+) activity"/>
    <property type="evidence" value="ECO:0007669"/>
    <property type="project" value="UniProtKB-EC"/>
</dbReference>
<dbReference type="NCBIfam" id="NF005425">
    <property type="entry name" value="PRK07006.1"/>
    <property type="match status" value="1"/>
</dbReference>
<evidence type="ECO:0000256" key="13">
    <source>
        <dbReference type="PIRSR" id="PIRSR604439-1"/>
    </source>
</evidence>
<evidence type="ECO:0000256" key="10">
    <source>
        <dbReference type="ARBA" id="ARBA00023002"/>
    </source>
</evidence>
<evidence type="ECO:0000256" key="9">
    <source>
        <dbReference type="ARBA" id="ARBA00022857"/>
    </source>
</evidence>
<dbReference type="PROSITE" id="PS00470">
    <property type="entry name" value="IDH_IMDH"/>
    <property type="match status" value="1"/>
</dbReference>
<evidence type="ECO:0000313" key="19">
    <source>
        <dbReference type="EMBL" id="SBW01607.1"/>
    </source>
</evidence>
<feature type="binding site" evidence="13">
    <location>
        <position position="86"/>
    </location>
    <ligand>
        <name>D-threo-isocitrate</name>
        <dbReference type="ChEBI" id="CHEBI:15562"/>
    </ligand>
</feature>
<dbReference type="SMART" id="SM01329">
    <property type="entry name" value="Iso_dh"/>
    <property type="match status" value="1"/>
</dbReference>
<dbReference type="Pfam" id="PF00180">
    <property type="entry name" value="Iso_dh"/>
    <property type="match status" value="1"/>
</dbReference>
<dbReference type="Gene3D" id="3.40.718.10">
    <property type="entry name" value="Isopropylmalate Dehydrogenase"/>
    <property type="match status" value="1"/>
</dbReference>
<evidence type="ECO:0000256" key="15">
    <source>
        <dbReference type="PIRSR" id="PIRSR604439-3"/>
    </source>
</evidence>
<comment type="similarity">
    <text evidence="2">Belongs to the isocitrate and isopropylmalate dehydrogenases family.</text>
</comment>
<dbReference type="InterPro" id="IPR004439">
    <property type="entry name" value="Isocitrate_DH_NADP_dimer_prok"/>
</dbReference>
<comment type="catalytic activity">
    <reaction evidence="12">
        <text>D-threo-isocitrate + NADP(+) = 2-oxoglutarate + CO2 + NADPH</text>
        <dbReference type="Rhea" id="RHEA:19629"/>
        <dbReference type="ChEBI" id="CHEBI:15562"/>
        <dbReference type="ChEBI" id="CHEBI:16526"/>
        <dbReference type="ChEBI" id="CHEBI:16810"/>
        <dbReference type="ChEBI" id="CHEBI:57783"/>
        <dbReference type="ChEBI" id="CHEBI:58349"/>
        <dbReference type="EC" id="1.1.1.42"/>
    </reaction>
</comment>
<feature type="binding site" evidence="15">
    <location>
        <position position="271"/>
    </location>
    <ligand>
        <name>Mg(2+)</name>
        <dbReference type="ChEBI" id="CHEBI:18420"/>
    </ligand>
</feature>
<evidence type="ECO:0000259" key="18">
    <source>
        <dbReference type="SMART" id="SM01329"/>
    </source>
</evidence>
<feature type="binding site" evidence="14">
    <location>
        <position position="316"/>
    </location>
    <ligand>
        <name>NADP(+)</name>
        <dbReference type="ChEBI" id="CHEBI:58349"/>
    </ligand>
</feature>
<keyword evidence="8 15" id="KW-0460">Magnesium</keyword>
<evidence type="ECO:0000256" key="1">
    <source>
        <dbReference type="ARBA" id="ARBA00001936"/>
    </source>
</evidence>
<evidence type="ECO:0000256" key="3">
    <source>
        <dbReference type="ARBA" id="ARBA00011738"/>
    </source>
</evidence>
<dbReference type="PANTHER" id="PTHR43504">
    <property type="entry name" value="ISOCITRATE DEHYDROGENASE [NADP]"/>
    <property type="match status" value="1"/>
</dbReference>
<feature type="binding site" evidence="13">
    <location>
        <position position="102"/>
    </location>
    <ligand>
        <name>D-threo-isocitrate</name>
        <dbReference type="ChEBI" id="CHEBI:15562"/>
    </ligand>
</feature>
<evidence type="ECO:0000256" key="12">
    <source>
        <dbReference type="ARBA" id="ARBA00023554"/>
    </source>
</evidence>
<organism evidence="19">
    <name type="scientific">uncultured Desulfovibrio sp</name>
    <dbReference type="NCBI Taxonomy" id="167968"/>
    <lineage>
        <taxon>Bacteria</taxon>
        <taxon>Pseudomonadati</taxon>
        <taxon>Thermodesulfobacteriota</taxon>
        <taxon>Desulfovibrionia</taxon>
        <taxon>Desulfovibrionales</taxon>
        <taxon>Desulfovibrionaceae</taxon>
        <taxon>Desulfovibrio</taxon>
        <taxon>environmental samples</taxon>
    </lineage>
</organism>
<reference evidence="19" key="1">
    <citation type="submission" date="2016-04" db="EMBL/GenBank/DDBJ databases">
        <authorList>
            <person name="Evans L.H."/>
            <person name="Alamgir A."/>
            <person name="Owens N."/>
            <person name="Weber N.D."/>
            <person name="Virtaneva K."/>
            <person name="Barbian K."/>
            <person name="Babar A."/>
            <person name="Rosenke K."/>
        </authorList>
    </citation>
    <scope>NUCLEOTIDE SEQUENCE</scope>
    <source>
        <strain evidence="19">92-2</strain>
    </source>
</reference>
<feature type="modified residue" description="Phosphoserine" evidence="17">
    <location>
        <position position="86"/>
    </location>
</feature>
<dbReference type="InterPro" id="IPR019818">
    <property type="entry name" value="IsoCit/isopropylmalate_DH_CS"/>
</dbReference>
<name>A0A212JQB1_9BACT</name>
<evidence type="ECO:0000256" key="17">
    <source>
        <dbReference type="PIRSR" id="PIRSR604439-5"/>
    </source>
</evidence>
<evidence type="ECO:0000256" key="11">
    <source>
        <dbReference type="ARBA" id="ARBA00023211"/>
    </source>
</evidence>
<feature type="site" description="Critical for catalysis" evidence="16">
    <location>
        <position position="201"/>
    </location>
</feature>
<dbReference type="SUPFAM" id="SSF53659">
    <property type="entry name" value="Isocitrate/Isopropylmalate dehydrogenase-like"/>
    <property type="match status" value="1"/>
</dbReference>
<dbReference type="EC" id="1.1.1.42" evidence="4"/>
<accession>A0A212JQB1</accession>
<feature type="binding site" evidence="13">
    <location>
        <position position="92"/>
    </location>
    <ligand>
        <name>D-threo-isocitrate</name>
        <dbReference type="ChEBI" id="CHEBI:15562"/>
    </ligand>
</feature>
<dbReference type="GO" id="GO:0006099">
    <property type="term" value="P:tricarboxylic acid cycle"/>
    <property type="evidence" value="ECO:0007669"/>
    <property type="project" value="UniProtKB-KW"/>
</dbReference>
<feature type="binding site" evidence="13">
    <location>
        <position position="126"/>
    </location>
    <ligand>
        <name>D-threo-isocitrate</name>
        <dbReference type="ChEBI" id="CHEBI:15562"/>
    </ligand>
</feature>
<protein>
    <recommendedName>
        <fullName evidence="4">isocitrate dehydrogenase (NADP(+))</fullName>
        <ecNumber evidence="4">1.1.1.42</ecNumber>
    </recommendedName>
</protein>
<feature type="site" description="Critical for catalysis" evidence="16">
    <location>
        <position position="133"/>
    </location>
</feature>
<proteinExistence type="inferred from homology"/>
<keyword evidence="7" id="KW-0479">Metal-binding</keyword>
<evidence type="ECO:0000256" key="7">
    <source>
        <dbReference type="ARBA" id="ARBA00022723"/>
    </source>
</evidence>
<dbReference type="GO" id="GO:0006097">
    <property type="term" value="P:glyoxylate cycle"/>
    <property type="evidence" value="ECO:0007669"/>
    <property type="project" value="UniProtKB-KW"/>
</dbReference>
<dbReference type="PANTHER" id="PTHR43504:SF1">
    <property type="entry name" value="ISOCITRATE DEHYDROGENASE [NADP]"/>
    <property type="match status" value="1"/>
</dbReference>
<feature type="binding site" evidence="13">
    <location>
        <position position="88"/>
    </location>
    <ligand>
        <name>D-threo-isocitrate</name>
        <dbReference type="ChEBI" id="CHEBI:15562"/>
    </ligand>
</feature>
<sequence>MNKRIYWIEGDGIGPEIWKAARPVIEAALAAENTGINLEWTELLAGDKAVKETGSPLPEETMQTLRTAELAMKGPLGTPVGTGIRSLNVALRQGLDLYACIRPVRHFEGLETPVKHPERVNMVIFRENTEDVYAGVEFAAGTPEARKLITFLREELGVNKVGDAAAVGIKPMTEAGSKRLVRRALRFALDQKQQSLTLVHKGNIMKFTEGAFRQWGYDVAAQEFGDLTCTEKEPVAGRLVVKDRIADAMFQEALLRPEQYQILATPNLNGDYISDALAAQVGGLGLAPGVNMSDTLAFYEATHGTAPTIAGKDKANPGSVILCGALMLEHIGVPKAAERIRNAVSKAIAAKAVTEDLAAQVPGSRTVGCVEFGDIIGANL</sequence>
<dbReference type="InterPro" id="IPR024084">
    <property type="entry name" value="IsoPropMal-DH-like_dom"/>
</dbReference>
<keyword evidence="9 14" id="KW-0521">NADP</keyword>
<comment type="subunit">
    <text evidence="3">Homodimer.</text>
</comment>
<dbReference type="AlphaFoldDB" id="A0A212JQB1"/>
<feature type="modified residue" description="N6-succinyllysine" evidence="17">
    <location>
        <position position="73"/>
    </location>
</feature>
<feature type="modified residue" description="N6-acetyllysine" evidence="17">
    <location>
        <position position="115"/>
    </location>
</feature>
<keyword evidence="6" id="KW-0816">Tricarboxylic acid cycle</keyword>
<evidence type="ECO:0000256" key="5">
    <source>
        <dbReference type="ARBA" id="ARBA00022435"/>
    </source>
</evidence>
<evidence type="ECO:0000256" key="16">
    <source>
        <dbReference type="PIRSR" id="PIRSR604439-4"/>
    </source>
</evidence>
<dbReference type="RefSeq" id="WP_192113483.1">
    <property type="nucleotide sequence ID" value="NZ_CABUEN010000008.1"/>
</dbReference>
<evidence type="ECO:0000256" key="14">
    <source>
        <dbReference type="PIRSR" id="PIRSR604439-2"/>
    </source>
</evidence>
<evidence type="ECO:0000256" key="6">
    <source>
        <dbReference type="ARBA" id="ARBA00022532"/>
    </source>
</evidence>
<comment type="cofactor">
    <cofactor evidence="15">
        <name>Mg(2+)</name>
        <dbReference type="ChEBI" id="CHEBI:18420"/>
    </cofactor>
    <cofactor evidence="15">
        <name>Mn(2+)</name>
        <dbReference type="ChEBI" id="CHEBI:29035"/>
    </cofactor>
    <text evidence="15">Binds 1 Mg(2+) or Mn(2+) ion per subunit.</text>
</comment>
<keyword evidence="10 19" id="KW-0560">Oxidoreductase</keyword>
<dbReference type="GO" id="GO:0051287">
    <property type="term" value="F:NAD binding"/>
    <property type="evidence" value="ECO:0007669"/>
    <property type="project" value="InterPro"/>
</dbReference>
<evidence type="ECO:0000256" key="8">
    <source>
        <dbReference type="ARBA" id="ARBA00022842"/>
    </source>
</evidence>
<keyword evidence="5" id="KW-0329">Glyoxylate bypass</keyword>
<evidence type="ECO:0000256" key="2">
    <source>
        <dbReference type="ARBA" id="ARBA00007769"/>
    </source>
</evidence>
<comment type="cofactor">
    <cofactor evidence="1">
        <name>Mn(2+)</name>
        <dbReference type="ChEBI" id="CHEBI:29035"/>
    </cofactor>
</comment>
<dbReference type="EMBL" id="FLUP01000001">
    <property type="protein sequence ID" value="SBW01607.1"/>
    <property type="molecule type" value="Genomic_DNA"/>
</dbReference>
<keyword evidence="11 15" id="KW-0464">Manganese</keyword>